<dbReference type="Proteomes" id="UP000245168">
    <property type="component" value="Unassembled WGS sequence"/>
</dbReference>
<sequence length="255" mass="28425">MRTDALEIDRFYRGRRGRAARDMALRRLLALWPDAPQLDLLGYGFAGPYLEPYRGTARRAVAYMPDVQGAVPWPEDREAKNACALGEEIRLPFAEAQFDRIILAHALEEAGDHGRLLRELWRVLAPEGRMVIVVAHRAGAWSRADDTPFGHGRPFSRRQLTRLLDDALFEPVAWARALYAPPWGWSTRERIADGFEKAGERLWPPFGGLILVEAVKHVGAVRPAGATAPARRKALEGATSPALSPGRPRDRADPD</sequence>
<dbReference type="CDD" id="cd02440">
    <property type="entry name" value="AdoMet_MTases"/>
    <property type="match status" value="1"/>
</dbReference>
<dbReference type="RefSeq" id="WP_109253845.1">
    <property type="nucleotide sequence ID" value="NZ_QEXV01000007.1"/>
</dbReference>
<evidence type="ECO:0000313" key="4">
    <source>
        <dbReference type="Proteomes" id="UP000245168"/>
    </source>
</evidence>
<keyword evidence="4" id="KW-1185">Reference proteome</keyword>
<comment type="caution">
    <text evidence="3">The sequence shown here is derived from an EMBL/GenBank/DDBJ whole genome shotgun (WGS) entry which is preliminary data.</text>
</comment>
<proteinExistence type="predicted"/>
<evidence type="ECO:0000256" key="1">
    <source>
        <dbReference type="SAM" id="MobiDB-lite"/>
    </source>
</evidence>
<reference evidence="4" key="1">
    <citation type="submission" date="2018-05" db="EMBL/GenBank/DDBJ databases">
        <authorList>
            <person name="Liu B.-T."/>
        </authorList>
    </citation>
    <scope>NUCLEOTIDE SEQUENCE [LARGE SCALE GENOMIC DNA]</scope>
    <source>
        <strain evidence="4">WD6-1</strain>
    </source>
</reference>
<dbReference type="InterPro" id="IPR013216">
    <property type="entry name" value="Methyltransf_11"/>
</dbReference>
<name>A0A2U2BQQ8_9PROT</name>
<dbReference type="SUPFAM" id="SSF53335">
    <property type="entry name" value="S-adenosyl-L-methionine-dependent methyltransferases"/>
    <property type="match status" value="1"/>
</dbReference>
<dbReference type="OrthoDB" id="9800231at2"/>
<feature type="domain" description="Methyltransferase type 11" evidence="2">
    <location>
        <begin position="85"/>
        <end position="132"/>
    </location>
</feature>
<evidence type="ECO:0000313" key="3">
    <source>
        <dbReference type="EMBL" id="PWE16343.1"/>
    </source>
</evidence>
<dbReference type="AlphaFoldDB" id="A0A2U2BQQ8"/>
<dbReference type="EMBL" id="QEXV01000007">
    <property type="protein sequence ID" value="PWE16343.1"/>
    <property type="molecule type" value="Genomic_DNA"/>
</dbReference>
<gene>
    <name evidence="3" type="ORF">DDZ18_13035</name>
</gene>
<dbReference type="InterPro" id="IPR029063">
    <property type="entry name" value="SAM-dependent_MTases_sf"/>
</dbReference>
<dbReference type="GO" id="GO:0032259">
    <property type="term" value="P:methylation"/>
    <property type="evidence" value="ECO:0007669"/>
    <property type="project" value="UniProtKB-KW"/>
</dbReference>
<dbReference type="GO" id="GO:0008757">
    <property type="term" value="F:S-adenosylmethionine-dependent methyltransferase activity"/>
    <property type="evidence" value="ECO:0007669"/>
    <property type="project" value="InterPro"/>
</dbReference>
<dbReference type="Pfam" id="PF08241">
    <property type="entry name" value="Methyltransf_11"/>
    <property type="match status" value="1"/>
</dbReference>
<protein>
    <submittedName>
        <fullName evidence="3">Methyltransferase type 11</fullName>
    </submittedName>
</protein>
<feature type="region of interest" description="Disordered" evidence="1">
    <location>
        <begin position="225"/>
        <end position="255"/>
    </location>
</feature>
<keyword evidence="3" id="KW-0808">Transferase</keyword>
<organism evidence="3 4">
    <name type="scientific">Marinicauda salina</name>
    <dbReference type="NCBI Taxonomy" id="2135793"/>
    <lineage>
        <taxon>Bacteria</taxon>
        <taxon>Pseudomonadati</taxon>
        <taxon>Pseudomonadota</taxon>
        <taxon>Alphaproteobacteria</taxon>
        <taxon>Maricaulales</taxon>
        <taxon>Maricaulaceae</taxon>
        <taxon>Marinicauda</taxon>
    </lineage>
</organism>
<accession>A0A2U2BQQ8</accession>
<evidence type="ECO:0000259" key="2">
    <source>
        <dbReference type="Pfam" id="PF08241"/>
    </source>
</evidence>
<dbReference type="Gene3D" id="3.40.50.150">
    <property type="entry name" value="Vaccinia Virus protein VP39"/>
    <property type="match status" value="1"/>
</dbReference>
<keyword evidence="3" id="KW-0489">Methyltransferase</keyword>